<reference evidence="3" key="1">
    <citation type="journal article" date="2024" name="IScience">
        <title>Strigolactones Initiate the Formation of Haustorium-like Structures in Castilleja.</title>
        <authorList>
            <person name="Buerger M."/>
            <person name="Peterson D."/>
            <person name="Chory J."/>
        </authorList>
    </citation>
    <scope>NUCLEOTIDE SEQUENCE [LARGE SCALE GENOMIC DNA]</scope>
</reference>
<feature type="compositionally biased region" description="Basic and acidic residues" evidence="1">
    <location>
        <begin position="990"/>
        <end position="1024"/>
    </location>
</feature>
<feature type="compositionally biased region" description="Polar residues" evidence="1">
    <location>
        <begin position="249"/>
        <end position="269"/>
    </location>
</feature>
<dbReference type="AlphaFoldDB" id="A0ABD3EH96"/>
<comment type="caution">
    <text evidence="2">The sequence shown here is derived from an EMBL/GenBank/DDBJ whole genome shotgun (WGS) entry which is preliminary data.</text>
</comment>
<feature type="compositionally biased region" description="Basic and acidic residues" evidence="1">
    <location>
        <begin position="397"/>
        <end position="410"/>
    </location>
</feature>
<feature type="region of interest" description="Disordered" evidence="1">
    <location>
        <begin position="641"/>
        <end position="938"/>
    </location>
</feature>
<dbReference type="PANTHER" id="PTHR34536:SF6">
    <property type="entry name" value="DENTIN SIALOPHOSPHOPROTEIN-LIKE PROTEIN"/>
    <property type="match status" value="1"/>
</dbReference>
<proteinExistence type="predicted"/>
<evidence type="ECO:0000313" key="2">
    <source>
        <dbReference type="EMBL" id="KAL3653551.1"/>
    </source>
</evidence>
<protein>
    <submittedName>
        <fullName evidence="2">Uncharacterized protein</fullName>
    </submittedName>
</protein>
<gene>
    <name evidence="2" type="ORF">CASFOL_003232</name>
</gene>
<name>A0ABD3EH96_9LAMI</name>
<feature type="compositionally biased region" description="Polar residues" evidence="1">
    <location>
        <begin position="711"/>
        <end position="726"/>
    </location>
</feature>
<feature type="compositionally biased region" description="Basic and acidic residues" evidence="1">
    <location>
        <begin position="898"/>
        <end position="912"/>
    </location>
</feature>
<feature type="compositionally biased region" description="Polar residues" evidence="1">
    <location>
        <begin position="461"/>
        <end position="474"/>
    </location>
</feature>
<evidence type="ECO:0000256" key="1">
    <source>
        <dbReference type="SAM" id="MobiDB-lite"/>
    </source>
</evidence>
<feature type="region of interest" description="Disordered" evidence="1">
    <location>
        <begin position="461"/>
        <end position="501"/>
    </location>
</feature>
<sequence>MGRKQQEVGLKWNPKTFGVRFIVDGLKPTSALMPSSVGLEAMNSIKPELNWKTVTKGRRTRKSVARNLNGIAKAGNLISPKRVGDFSGSDSDKIGEVVPGQSLSGIPEHVPVKKLRRLRQSSSPHIWNPSLQHQDSASPKTRASFVFEDQKQLLCSNCQRSSEEVDGIKINAKVRSEGFCNLCRHELTKCHSVDFFGIELLAAAASMDCDNDSANKQDLVAEDSAMTKNPDTSDSASLSGTGLKKNESENSLSDDMTVNGGNTNCSPVSNSAAASQSLCGSSEDGTMPNVSRQYWDLNTLMDAWVEPCDEMKTEERHEACGDHVLNNSVRKEDEYSNPKIEESKLSSIEGKDIYDQVTITDSKLSCSSGLLMFEEKITSTDIGAKILNEDCSSDISDHCKDNKDSKRTSESEPPGTFMQDDRVALAVDSRILGNCLSGSTISDSQANLLVAKHEDTSLANESTMNGTEDSSKSCTDGVPTGSVGKIGSATGAPRNSDVSWNNHEKTLVGDDLTGCQAGYDSPYEDGELRVSFLYSWEENEIENECVDYESDGRNGDGLDDTDYYPGPNGVEGGSEGSHGLLAKGDPAKQEIAGKGSKAGSGTTGEQSMGMLVDENEDYMRRSQLTDRRGAFDGKLRQMGSYASKTATGRPHSGIQGRSSIGATNGRDGFFIQQCKSRRGGSYPQSGRDFSPDKYPGRYNNRPNTHVDRDGNNQWGSRRRYNNTPNYQGADGHFYTRPRNKTGNPADLIGGLDFRDPPTRRTGNYFQKDLNRSFVRRSPVERDSHSGPGRRMPPTRGGGHYRGRGHYSQCGSREFRDEFEPLPDDVGPPSRIPQYVSNNNRDRSFSPCYGRNPNMPAPLPRRRSRSRSRTRSPRPWYNHPHRDQRAFGNSNRRTNNRSRSPDFRTEGRMERMRTMPFSKPDYRDGGYVSPQRNGQWVDDRSNFGEDNYIRRRRSPVRVFKRAQMFDSKTDECFRPVMCRPPGRFSSMANGGRERKLERDYDNRRRCEDGGEMMERAPPRGDDGGKIKRHRRDAVVDNFNKCDLNDNNSDKKDELDVPKEVAEAS</sequence>
<dbReference type="Proteomes" id="UP001632038">
    <property type="component" value="Unassembled WGS sequence"/>
</dbReference>
<keyword evidence="3" id="KW-1185">Reference proteome</keyword>
<organism evidence="2 3">
    <name type="scientific">Castilleja foliolosa</name>
    <dbReference type="NCBI Taxonomy" id="1961234"/>
    <lineage>
        <taxon>Eukaryota</taxon>
        <taxon>Viridiplantae</taxon>
        <taxon>Streptophyta</taxon>
        <taxon>Embryophyta</taxon>
        <taxon>Tracheophyta</taxon>
        <taxon>Spermatophyta</taxon>
        <taxon>Magnoliopsida</taxon>
        <taxon>eudicotyledons</taxon>
        <taxon>Gunneridae</taxon>
        <taxon>Pentapetalae</taxon>
        <taxon>asterids</taxon>
        <taxon>lamiids</taxon>
        <taxon>Lamiales</taxon>
        <taxon>Orobanchaceae</taxon>
        <taxon>Pedicularideae</taxon>
        <taxon>Castillejinae</taxon>
        <taxon>Castilleja</taxon>
    </lineage>
</organism>
<dbReference type="EMBL" id="JAVIJP010000005">
    <property type="protein sequence ID" value="KAL3653551.1"/>
    <property type="molecule type" value="Genomic_DNA"/>
</dbReference>
<feature type="region of interest" description="Disordered" evidence="1">
    <location>
        <begin position="224"/>
        <end position="269"/>
    </location>
</feature>
<feature type="compositionally biased region" description="Polar residues" evidence="1">
    <location>
        <begin position="226"/>
        <end position="240"/>
    </location>
</feature>
<accession>A0ABD3EH96</accession>
<feature type="compositionally biased region" description="Basic and acidic residues" evidence="1">
    <location>
        <begin position="1046"/>
        <end position="1063"/>
    </location>
</feature>
<feature type="region of interest" description="Disordered" evidence="1">
    <location>
        <begin position="983"/>
        <end position="1063"/>
    </location>
</feature>
<evidence type="ECO:0000313" key="3">
    <source>
        <dbReference type="Proteomes" id="UP001632038"/>
    </source>
</evidence>
<dbReference type="PANTHER" id="PTHR34536">
    <property type="entry name" value="DENTIN SIALOPHOSPHOPROTEIN-LIKE PROTEIN"/>
    <property type="match status" value="1"/>
</dbReference>
<feature type="compositionally biased region" description="Basic residues" evidence="1">
    <location>
        <begin position="859"/>
        <end position="871"/>
    </location>
</feature>
<feature type="region of interest" description="Disordered" evidence="1">
    <location>
        <begin position="397"/>
        <end position="419"/>
    </location>
</feature>
<feature type="region of interest" description="Disordered" evidence="1">
    <location>
        <begin position="547"/>
        <end position="583"/>
    </location>
</feature>